<feature type="transmembrane region" description="Helical" evidence="6">
    <location>
        <begin position="133"/>
        <end position="160"/>
    </location>
</feature>
<sequence length="658" mass="69695">MGGDGPRAADQAPAARRADDLPRHRAPDRPDGAVRRPPPRRHDTRRRAARPEPRRPLRHTPGGDARRSHRGAGRPARDHHRRTRAGRVRPALQGDHRPRLGNPTGAAARTADAVTPTPRRLFGIALKSEGRGIALAGATGLLIVHALAEATIPVIIGATIDRAVLPADPAALALWLGVLVATFLVLTASYQSASRLMVSIYGYGEQALRHLTLSRMLRPRLSRRTLTPGEALTFVTSDTYRVAGVAWSVAQQCATIAAIIGAGLAMLVISPVATIVVFGSTVAMMFVMQVVSRPLERRGFAEQQAATEAGAVAADFMSGFRVLVGIGAREEAVRRYVAASDASRRAATAAGRSLASYEAVSGTLAAVATTALAGMSAWFAAEGRISIGELVTVLGLAQFISGYLAYAGSFPSNWIHKLASAKRLAEVIDAEDLLDPPAASSTPADAAGDVVLTFRAGSSADPVEVRGREMLGIRPADSDSARALSRLLGLRTRVDRGRVALAVEGELRDLTDLDPVEYRRRVIAPPHGQTIVSGSLREAVRGHGVEEPAHPPFIEMAALHDTVVQIGGWESQVGEAGRRLSGGQRQRIGIARALHADADVLVLDEPTSAVDAITEAHIARALAEHTETVVVITTSPVLLAACDRIIDLPSERSDAHHA</sequence>
<keyword evidence="2 6" id="KW-0812">Transmembrane</keyword>
<evidence type="ECO:0000256" key="4">
    <source>
        <dbReference type="ARBA" id="ARBA00023136"/>
    </source>
</evidence>
<evidence type="ECO:0000256" key="1">
    <source>
        <dbReference type="ARBA" id="ARBA00004651"/>
    </source>
</evidence>
<organism evidence="9 10">
    <name type="scientific">Microbacterium maritypicum</name>
    <name type="common">Microbacterium liquefaciens</name>
    <dbReference type="NCBI Taxonomy" id="33918"/>
    <lineage>
        <taxon>Bacteria</taxon>
        <taxon>Bacillati</taxon>
        <taxon>Actinomycetota</taxon>
        <taxon>Actinomycetes</taxon>
        <taxon>Micrococcales</taxon>
        <taxon>Microbacteriaceae</taxon>
        <taxon>Microbacterium</taxon>
    </lineage>
</organism>
<dbReference type="AlphaFoldDB" id="A0AAD3X4L0"/>
<dbReference type="GO" id="GO:0005524">
    <property type="term" value="F:ATP binding"/>
    <property type="evidence" value="ECO:0007669"/>
    <property type="project" value="UniProtKB-KW"/>
</dbReference>
<dbReference type="PROSITE" id="PS50893">
    <property type="entry name" value="ABC_TRANSPORTER_2"/>
    <property type="match status" value="1"/>
</dbReference>
<dbReference type="PANTHER" id="PTHR24221:SF654">
    <property type="entry name" value="ATP-BINDING CASSETTE SUB-FAMILY B MEMBER 6"/>
    <property type="match status" value="1"/>
</dbReference>
<evidence type="ECO:0000256" key="3">
    <source>
        <dbReference type="ARBA" id="ARBA00022989"/>
    </source>
</evidence>
<feature type="compositionally biased region" description="Basic residues" evidence="5">
    <location>
        <begin position="67"/>
        <end position="87"/>
    </location>
</feature>
<feature type="domain" description="ABC transmembrane type-1" evidence="8">
    <location>
        <begin position="136"/>
        <end position="410"/>
    </location>
</feature>
<evidence type="ECO:0000313" key="10">
    <source>
        <dbReference type="Proteomes" id="UP000436027"/>
    </source>
</evidence>
<keyword evidence="4 6" id="KW-0472">Membrane</keyword>
<dbReference type="GO" id="GO:0016887">
    <property type="term" value="F:ATP hydrolysis activity"/>
    <property type="evidence" value="ECO:0007669"/>
    <property type="project" value="InterPro"/>
</dbReference>
<dbReference type="EMBL" id="WAAQ01000001">
    <property type="protein sequence ID" value="KAB1886390.1"/>
    <property type="molecule type" value="Genomic_DNA"/>
</dbReference>
<dbReference type="Pfam" id="PF00664">
    <property type="entry name" value="ABC_membrane"/>
    <property type="match status" value="1"/>
</dbReference>
<dbReference type="Gene3D" id="3.40.50.300">
    <property type="entry name" value="P-loop containing nucleotide triphosphate hydrolases"/>
    <property type="match status" value="1"/>
</dbReference>
<dbReference type="SUPFAM" id="SSF90123">
    <property type="entry name" value="ABC transporter transmembrane region"/>
    <property type="match status" value="1"/>
</dbReference>
<feature type="domain" description="ABC transporter" evidence="7">
    <location>
        <begin position="428"/>
        <end position="658"/>
    </location>
</feature>
<protein>
    <submittedName>
        <fullName evidence="9">ABC transporter ATP-binding protein</fullName>
    </submittedName>
</protein>
<evidence type="ECO:0000256" key="2">
    <source>
        <dbReference type="ARBA" id="ARBA00022692"/>
    </source>
</evidence>
<feature type="compositionally biased region" description="Basic and acidic residues" evidence="5">
    <location>
        <begin position="16"/>
        <end position="34"/>
    </location>
</feature>
<dbReference type="InterPro" id="IPR003439">
    <property type="entry name" value="ABC_transporter-like_ATP-bd"/>
</dbReference>
<evidence type="ECO:0000256" key="6">
    <source>
        <dbReference type="SAM" id="Phobius"/>
    </source>
</evidence>
<dbReference type="InterPro" id="IPR036640">
    <property type="entry name" value="ABC1_TM_sf"/>
</dbReference>
<dbReference type="Gene3D" id="1.20.1560.10">
    <property type="entry name" value="ABC transporter type 1, transmembrane domain"/>
    <property type="match status" value="1"/>
</dbReference>
<accession>A0AAD3X4L0</accession>
<reference evidence="9 10" key="1">
    <citation type="submission" date="2019-09" db="EMBL/GenBank/DDBJ databases">
        <title>Whole genome sequencing of Microbacterium maritypicum.</title>
        <authorList>
            <person name="Lenchi N."/>
        </authorList>
    </citation>
    <scope>NUCLEOTIDE SEQUENCE [LARGE SCALE GENOMIC DNA]</scope>
    <source>
        <strain evidence="9 10">DSM 12512</strain>
    </source>
</reference>
<evidence type="ECO:0000256" key="5">
    <source>
        <dbReference type="SAM" id="MobiDB-lite"/>
    </source>
</evidence>
<feature type="compositionally biased region" description="Basic residues" evidence="5">
    <location>
        <begin position="37"/>
        <end position="48"/>
    </location>
</feature>
<dbReference type="InterPro" id="IPR011527">
    <property type="entry name" value="ABC1_TM_dom"/>
</dbReference>
<dbReference type="GO" id="GO:0005886">
    <property type="term" value="C:plasma membrane"/>
    <property type="evidence" value="ECO:0007669"/>
    <property type="project" value="UniProtKB-SubCell"/>
</dbReference>
<keyword evidence="9" id="KW-0067">ATP-binding</keyword>
<keyword evidence="3 6" id="KW-1133">Transmembrane helix</keyword>
<evidence type="ECO:0000259" key="8">
    <source>
        <dbReference type="PROSITE" id="PS50929"/>
    </source>
</evidence>
<dbReference type="PROSITE" id="PS00211">
    <property type="entry name" value="ABC_TRANSPORTER_1"/>
    <property type="match status" value="1"/>
</dbReference>
<evidence type="ECO:0000259" key="7">
    <source>
        <dbReference type="PROSITE" id="PS50893"/>
    </source>
</evidence>
<feature type="region of interest" description="Disordered" evidence="5">
    <location>
        <begin position="1"/>
        <end position="114"/>
    </location>
</feature>
<dbReference type="SUPFAM" id="SSF52540">
    <property type="entry name" value="P-loop containing nucleoside triphosphate hydrolases"/>
    <property type="match status" value="1"/>
</dbReference>
<keyword evidence="9" id="KW-0547">Nucleotide-binding</keyword>
<dbReference type="InterPro" id="IPR039421">
    <property type="entry name" value="Type_1_exporter"/>
</dbReference>
<feature type="transmembrane region" description="Helical" evidence="6">
    <location>
        <begin position="172"/>
        <end position="190"/>
    </location>
</feature>
<dbReference type="PROSITE" id="PS50929">
    <property type="entry name" value="ABC_TM1F"/>
    <property type="match status" value="1"/>
</dbReference>
<gene>
    <name evidence="9" type="ORF">F6W70_02730</name>
</gene>
<proteinExistence type="predicted"/>
<dbReference type="InterPro" id="IPR017871">
    <property type="entry name" value="ABC_transporter-like_CS"/>
</dbReference>
<comment type="caution">
    <text evidence="9">The sequence shown here is derived from an EMBL/GenBank/DDBJ whole genome shotgun (WGS) entry which is preliminary data.</text>
</comment>
<dbReference type="Pfam" id="PF00005">
    <property type="entry name" value="ABC_tran"/>
    <property type="match status" value="1"/>
</dbReference>
<comment type="subcellular location">
    <subcellularLocation>
        <location evidence="1">Cell membrane</location>
        <topology evidence="1">Multi-pass membrane protein</topology>
    </subcellularLocation>
</comment>
<dbReference type="GO" id="GO:0140359">
    <property type="term" value="F:ABC-type transporter activity"/>
    <property type="evidence" value="ECO:0007669"/>
    <property type="project" value="InterPro"/>
</dbReference>
<dbReference type="Proteomes" id="UP000436027">
    <property type="component" value="Unassembled WGS sequence"/>
</dbReference>
<name>A0AAD3X4L0_MICMQ</name>
<dbReference type="PANTHER" id="PTHR24221">
    <property type="entry name" value="ATP-BINDING CASSETTE SUB-FAMILY B"/>
    <property type="match status" value="1"/>
</dbReference>
<dbReference type="InterPro" id="IPR027417">
    <property type="entry name" value="P-loop_NTPase"/>
</dbReference>
<feature type="compositionally biased region" description="Low complexity" evidence="5">
    <location>
        <begin position="1"/>
        <end position="15"/>
    </location>
</feature>
<evidence type="ECO:0000313" key="9">
    <source>
        <dbReference type="EMBL" id="KAB1886390.1"/>
    </source>
</evidence>